<dbReference type="InterPro" id="IPR036890">
    <property type="entry name" value="HATPase_C_sf"/>
</dbReference>
<dbReference type="InterPro" id="IPR003594">
    <property type="entry name" value="HATPase_dom"/>
</dbReference>
<dbReference type="GO" id="GO:0005524">
    <property type="term" value="F:ATP binding"/>
    <property type="evidence" value="ECO:0007669"/>
    <property type="project" value="UniProtKB-KW"/>
</dbReference>
<dbReference type="InterPro" id="IPR003661">
    <property type="entry name" value="HisK_dim/P_dom"/>
</dbReference>
<dbReference type="Pfam" id="PF05227">
    <property type="entry name" value="CHASE3"/>
    <property type="match status" value="1"/>
</dbReference>
<evidence type="ECO:0000256" key="7">
    <source>
        <dbReference type="ARBA" id="ARBA00022840"/>
    </source>
</evidence>
<keyword evidence="3 9" id="KW-0597">Phosphoprotein</keyword>
<dbReference type="PANTHER" id="PTHR45339">
    <property type="entry name" value="HYBRID SIGNAL TRANSDUCTION HISTIDINE KINASE J"/>
    <property type="match status" value="1"/>
</dbReference>
<evidence type="ECO:0000259" key="12">
    <source>
        <dbReference type="PROSITE" id="PS50109"/>
    </source>
</evidence>
<dbReference type="CDD" id="cd06225">
    <property type="entry name" value="HAMP"/>
    <property type="match status" value="1"/>
</dbReference>
<protein>
    <recommendedName>
        <fullName evidence="2">histidine kinase</fullName>
        <ecNumber evidence="2">2.7.13.3</ecNumber>
    </recommendedName>
</protein>
<dbReference type="SUPFAM" id="SSF55781">
    <property type="entry name" value="GAF domain-like"/>
    <property type="match status" value="1"/>
</dbReference>
<dbReference type="CDD" id="cd19410">
    <property type="entry name" value="HK9-like_sensor"/>
    <property type="match status" value="1"/>
</dbReference>
<dbReference type="InterPro" id="IPR029016">
    <property type="entry name" value="GAF-like_dom_sf"/>
</dbReference>
<dbReference type="RefSeq" id="WP_338777977.1">
    <property type="nucleotide sequence ID" value="NZ_CP147407.1"/>
</dbReference>
<dbReference type="Gene3D" id="3.40.50.2300">
    <property type="match status" value="1"/>
</dbReference>
<dbReference type="PANTHER" id="PTHR45339:SF1">
    <property type="entry name" value="HYBRID SIGNAL TRANSDUCTION HISTIDINE KINASE J"/>
    <property type="match status" value="1"/>
</dbReference>
<evidence type="ECO:0000256" key="1">
    <source>
        <dbReference type="ARBA" id="ARBA00000085"/>
    </source>
</evidence>
<evidence type="ECO:0000256" key="3">
    <source>
        <dbReference type="ARBA" id="ARBA00022553"/>
    </source>
</evidence>
<keyword evidence="6" id="KW-0418">Kinase</keyword>
<keyword evidence="10" id="KW-0175">Coiled coil</keyword>
<dbReference type="Gene3D" id="1.10.287.130">
    <property type="match status" value="1"/>
</dbReference>
<dbReference type="SUPFAM" id="SSF55874">
    <property type="entry name" value="ATPase domain of HSP90 chaperone/DNA topoisomerase II/histidine kinase"/>
    <property type="match status" value="1"/>
</dbReference>
<keyword evidence="8" id="KW-0902">Two-component regulatory system</keyword>
<dbReference type="CDD" id="cd16922">
    <property type="entry name" value="HATPase_EvgS-ArcB-TorS-like"/>
    <property type="match status" value="1"/>
</dbReference>
<sequence>MKIGIRNKILFGYGVILICLIISILLISNQISQMQKQRNFIINHDIQVFVLTGQVEKSLLEMQTGQRGYAITGNNEYVNAYEVSRDYLEDDYAELYNLIKDNPSQQDKLQSIKSSIDNWITKTSEPIIRLKNDGQDAQIRNFYSQNPDASAIKSVRDQFETFRGTELNLTKQRAASLDTQNLSLRYTMYGLIVLTTIIALVIGLAISKSIVSTVQQVIGNIKAMTSGGNLSSRLNVRTNDEIKELAIATNGLLDVMEDRSWVQTGINTVNTQNQGISSLEPLGETFLKNLADMTDSAMGAFYVKDGDVFVKKAGYAFGTENAKNSFAYGEGLAGQAAIDKKVVCVNDLGADYQPISTSMGNIKPSSLIVAPILYKSNAIAIIELSSLGDYEQKHIELLEALTESMGLTVNSVLGQMEIKRLLAESQAMTEELQTQSEELQTQSEELQMQSEELQMINEQLESRSEDAEDKSKELENAKEELEAQAKQLMASSKYKSEFLANMSHELRTPLNSILILSEMLAENTGKKLALEEQEFAEIIHSSGQDLLNLIDEILDLSKVESGKLEVHFSEVNAAGIPEYIDRNFAHIAAQKGLYLNITKSDAVPDIIYTDEKRLNQIIKNLLSNAFKFTSEGGITVNIDTIPENQIRLTVKDTGIGIPKNKHDIIFDAFQQGDGATVRKYGGTGLGLSICRELAKLLGGSISLTSEEGKGSTFTLSIPVHPDLSGITEEQKTQMEAAAAAEIKIAPAITQAEPAAEGNAFAGRNVLIVDDDHRNIYVLEAALKNEGMNVISAENGQKCLDILKTNDSIDLILMDIMMPVMDGYETMKTIREDYKMTEVPIIALTAKAMKNDREKCLEAGASDYISKPLKMEQLLSAMRVWLTN</sequence>
<accession>A0ABZ2NER3</accession>
<dbReference type="InterPro" id="IPR007891">
    <property type="entry name" value="CHASE3"/>
</dbReference>
<dbReference type="CDD" id="cd00082">
    <property type="entry name" value="HisKA"/>
    <property type="match status" value="1"/>
</dbReference>
<keyword evidence="11" id="KW-1133">Transmembrane helix</keyword>
<feature type="transmembrane region" description="Helical" evidence="11">
    <location>
        <begin position="186"/>
        <end position="206"/>
    </location>
</feature>
<keyword evidence="11" id="KW-0472">Membrane</keyword>
<evidence type="ECO:0000256" key="9">
    <source>
        <dbReference type="PROSITE-ProRule" id="PRU00169"/>
    </source>
</evidence>
<evidence type="ECO:0000259" key="13">
    <source>
        <dbReference type="PROSITE" id="PS50110"/>
    </source>
</evidence>
<dbReference type="Gene3D" id="3.30.450.40">
    <property type="match status" value="1"/>
</dbReference>
<dbReference type="InterPro" id="IPR011006">
    <property type="entry name" value="CheY-like_superfamily"/>
</dbReference>
<dbReference type="SMART" id="SM00448">
    <property type="entry name" value="REC"/>
    <property type="match status" value="1"/>
</dbReference>
<keyword evidence="15" id="KW-1185">Reference proteome</keyword>
<evidence type="ECO:0000256" key="8">
    <source>
        <dbReference type="ARBA" id="ARBA00023012"/>
    </source>
</evidence>
<feature type="transmembrane region" description="Helical" evidence="11">
    <location>
        <begin position="12"/>
        <end position="31"/>
    </location>
</feature>
<evidence type="ECO:0000256" key="2">
    <source>
        <dbReference type="ARBA" id="ARBA00012438"/>
    </source>
</evidence>
<comment type="catalytic activity">
    <reaction evidence="1">
        <text>ATP + protein L-histidine = ADP + protein N-phospho-L-histidine.</text>
        <dbReference type="EC" id="2.7.13.3"/>
    </reaction>
</comment>
<name>A0ABZ2NER3_9BACI</name>
<dbReference type="Pfam" id="PF00512">
    <property type="entry name" value="HisKA"/>
    <property type="match status" value="1"/>
</dbReference>
<feature type="coiled-coil region" evidence="10">
    <location>
        <begin position="418"/>
        <end position="491"/>
    </location>
</feature>
<dbReference type="SUPFAM" id="SSF52172">
    <property type="entry name" value="CheY-like"/>
    <property type="match status" value="1"/>
</dbReference>
<dbReference type="Pfam" id="PF13185">
    <property type="entry name" value="GAF_2"/>
    <property type="match status" value="1"/>
</dbReference>
<dbReference type="EC" id="2.7.13.3" evidence="2"/>
<dbReference type="PRINTS" id="PR00344">
    <property type="entry name" value="BCTRLSENSOR"/>
</dbReference>
<dbReference type="PROSITE" id="PS50109">
    <property type="entry name" value="HIS_KIN"/>
    <property type="match status" value="1"/>
</dbReference>
<evidence type="ECO:0000313" key="14">
    <source>
        <dbReference type="EMBL" id="WXB96141.1"/>
    </source>
</evidence>
<keyword evidence="5" id="KW-0547">Nucleotide-binding</keyword>
<dbReference type="SMART" id="SM00388">
    <property type="entry name" value="HisKA"/>
    <property type="match status" value="1"/>
</dbReference>
<reference evidence="14 15" key="1">
    <citation type="submission" date="2024-02" db="EMBL/GenBank/DDBJ databases">
        <title>Seven novel Bacillus-like species.</title>
        <authorList>
            <person name="Liu G."/>
        </authorList>
    </citation>
    <scope>NUCLEOTIDE SEQUENCE [LARGE SCALE GENOMIC DNA]</scope>
    <source>
        <strain evidence="14 15">FJAT-52054</strain>
    </source>
</reference>
<evidence type="ECO:0000256" key="5">
    <source>
        <dbReference type="ARBA" id="ARBA00022741"/>
    </source>
</evidence>
<dbReference type="Gene3D" id="3.30.565.10">
    <property type="entry name" value="Histidine kinase-like ATPase, C-terminal domain"/>
    <property type="match status" value="1"/>
</dbReference>
<dbReference type="InterPro" id="IPR036097">
    <property type="entry name" value="HisK_dim/P_sf"/>
</dbReference>
<dbReference type="InterPro" id="IPR004358">
    <property type="entry name" value="Sig_transdc_His_kin-like_C"/>
</dbReference>
<evidence type="ECO:0000313" key="15">
    <source>
        <dbReference type="Proteomes" id="UP001377337"/>
    </source>
</evidence>
<feature type="domain" description="Histidine kinase" evidence="12">
    <location>
        <begin position="501"/>
        <end position="721"/>
    </location>
</feature>
<keyword evidence="11" id="KW-0812">Transmembrane</keyword>
<organism evidence="14 15">
    <name type="scientific">Metabacillus sediminis</name>
    <dbReference type="NCBI Taxonomy" id="3117746"/>
    <lineage>
        <taxon>Bacteria</taxon>
        <taxon>Bacillati</taxon>
        <taxon>Bacillota</taxon>
        <taxon>Bacilli</taxon>
        <taxon>Bacillales</taxon>
        <taxon>Bacillaceae</taxon>
        <taxon>Metabacillus</taxon>
    </lineage>
</organism>
<feature type="modified residue" description="4-aspartylphosphate" evidence="9">
    <location>
        <position position="814"/>
    </location>
</feature>
<keyword evidence="4" id="KW-0808">Transferase</keyword>
<dbReference type="SUPFAM" id="SSF47384">
    <property type="entry name" value="Homodimeric domain of signal transducing histidine kinase"/>
    <property type="match status" value="1"/>
</dbReference>
<gene>
    <name evidence="14" type="ORF">WCV65_16595</name>
</gene>
<feature type="domain" description="Response regulatory" evidence="13">
    <location>
        <begin position="764"/>
        <end position="881"/>
    </location>
</feature>
<keyword evidence="7 14" id="KW-0067">ATP-binding</keyword>
<dbReference type="Proteomes" id="UP001377337">
    <property type="component" value="Chromosome"/>
</dbReference>
<evidence type="ECO:0000256" key="6">
    <source>
        <dbReference type="ARBA" id="ARBA00022777"/>
    </source>
</evidence>
<dbReference type="Gene3D" id="6.10.340.10">
    <property type="match status" value="1"/>
</dbReference>
<proteinExistence type="predicted"/>
<dbReference type="InterPro" id="IPR005467">
    <property type="entry name" value="His_kinase_dom"/>
</dbReference>
<dbReference type="InterPro" id="IPR003018">
    <property type="entry name" value="GAF"/>
</dbReference>
<dbReference type="SMART" id="SM00387">
    <property type="entry name" value="HATPase_c"/>
    <property type="match status" value="1"/>
</dbReference>
<evidence type="ECO:0000256" key="10">
    <source>
        <dbReference type="SAM" id="Coils"/>
    </source>
</evidence>
<dbReference type="Pfam" id="PF00072">
    <property type="entry name" value="Response_reg"/>
    <property type="match status" value="1"/>
</dbReference>
<dbReference type="Pfam" id="PF02518">
    <property type="entry name" value="HATPase_c"/>
    <property type="match status" value="1"/>
</dbReference>
<dbReference type="InterPro" id="IPR001789">
    <property type="entry name" value="Sig_transdc_resp-reg_receiver"/>
</dbReference>
<dbReference type="EMBL" id="CP147407">
    <property type="protein sequence ID" value="WXB96141.1"/>
    <property type="molecule type" value="Genomic_DNA"/>
</dbReference>
<evidence type="ECO:0000256" key="11">
    <source>
        <dbReference type="SAM" id="Phobius"/>
    </source>
</evidence>
<evidence type="ECO:0000256" key="4">
    <source>
        <dbReference type="ARBA" id="ARBA00022679"/>
    </source>
</evidence>
<dbReference type="PROSITE" id="PS50110">
    <property type="entry name" value="RESPONSE_REGULATORY"/>
    <property type="match status" value="1"/>
</dbReference>
<dbReference type="CDD" id="cd17546">
    <property type="entry name" value="REC_hyHK_CKI1_RcsC-like"/>
    <property type="match status" value="1"/>
</dbReference>